<name>A0A5P8D5N0_9CAUD</name>
<reference evidence="1 2" key="1">
    <citation type="submission" date="2019-08" db="EMBL/GenBank/DDBJ databases">
        <title>Six bacteriophages against potato bacterial diseases.</title>
        <authorList>
            <person name="Zhang X."/>
            <person name="Kering K."/>
        </authorList>
    </citation>
    <scope>NUCLEOTIDE SEQUENCE [LARGE SCALE GENOMIC DNA]</scope>
</reference>
<protein>
    <submittedName>
        <fullName evidence="1">Uncharacterized protein</fullName>
    </submittedName>
</protein>
<sequence length="73" mass="8550">MITRKTFHRALVSMCLYGAGKQALFKYCRATQVKHVPARYKKRIASKVRQQIKDMTFGLRYGRHVESDNLFLS</sequence>
<dbReference type="Proteomes" id="UP000326650">
    <property type="component" value="Segment"/>
</dbReference>
<accession>A0A5P8D5N0</accession>
<organism evidence="1 2">
    <name type="scientific">Pectobacterium phage CX5</name>
    <dbReference type="NCBI Taxonomy" id="2652426"/>
    <lineage>
        <taxon>Viruses</taxon>
        <taxon>Duplodnaviria</taxon>
        <taxon>Heunggongvirae</taxon>
        <taxon>Uroviricota</taxon>
        <taxon>Caudoviricetes</taxon>
        <taxon>Autographivirales</taxon>
        <taxon>Autoscriptoviridae</taxon>
        <taxon>Corkvirinae</taxon>
        <taxon>Kotilavirus</taxon>
        <taxon>Kotilavirus CX5</taxon>
    </lineage>
</organism>
<proteinExistence type="predicted"/>
<keyword evidence="2" id="KW-1185">Reference proteome</keyword>
<evidence type="ECO:0000313" key="1">
    <source>
        <dbReference type="EMBL" id="QFP93599.1"/>
    </source>
</evidence>
<dbReference type="EMBL" id="MN270887">
    <property type="protein sequence ID" value="QFP93599.1"/>
    <property type="molecule type" value="Genomic_DNA"/>
</dbReference>
<evidence type="ECO:0000313" key="2">
    <source>
        <dbReference type="Proteomes" id="UP000326650"/>
    </source>
</evidence>